<keyword evidence="1" id="KW-0808">Transferase</keyword>
<name>A0A1P8L639_9CAUD</name>
<dbReference type="SUPFAM" id="SSF52540">
    <property type="entry name" value="P-loop containing nucleoside triphosphate hydrolases"/>
    <property type="match status" value="1"/>
</dbReference>
<keyword evidence="2" id="KW-1185">Reference proteome</keyword>
<gene>
    <name evidence="1" type="ORF">PP99_30</name>
</gene>
<protein>
    <submittedName>
        <fullName evidence="1">Putative deoxynucleoside monophosphate kinase</fullName>
    </submittedName>
</protein>
<keyword evidence="1" id="KW-0418">Kinase</keyword>
<proteinExistence type="predicted"/>
<dbReference type="Proteomes" id="UP000221883">
    <property type="component" value="Segment"/>
</dbReference>
<evidence type="ECO:0000313" key="2">
    <source>
        <dbReference type="Proteomes" id="UP000221883"/>
    </source>
</evidence>
<organism evidence="1 2">
    <name type="scientific">Pectobacterium phage PP99</name>
    <dbReference type="NCBI Taxonomy" id="1932883"/>
    <lineage>
        <taxon>Viruses</taxon>
        <taxon>Duplodnaviria</taxon>
        <taxon>Heunggongvirae</taxon>
        <taxon>Uroviricota</taxon>
        <taxon>Caudoviricetes</taxon>
        <taxon>Autographivirales</taxon>
        <taxon>Gajwadongvirus</taxon>
        <taxon>Gajwadongvirus PP99</taxon>
    </lineage>
</organism>
<reference evidence="2" key="1">
    <citation type="submission" date="2016-11" db="EMBL/GenBank/DDBJ databases">
        <authorList>
            <person name="Jaros S."/>
            <person name="Januszkiewicz K."/>
            <person name="Wedrychowicz H."/>
        </authorList>
    </citation>
    <scope>NUCLEOTIDE SEQUENCE [LARGE SCALE GENOMIC DNA]</scope>
</reference>
<dbReference type="InterPro" id="IPR027417">
    <property type="entry name" value="P-loop_NTPase"/>
</dbReference>
<evidence type="ECO:0000313" key="1">
    <source>
        <dbReference type="EMBL" id="APW79721.1"/>
    </source>
</evidence>
<sequence length="193" mass="21998">MIVILNAPPASGKDTIGGILADWHGWRALSFKKPMFDLAKSLLGEDKYAQFLELYNDRSTKDKPNGICGGLSPRDFFIYISEKMCKPLFGEQYFGERFLELVSNEVTTVVTDGGFPQEVRPMLDAGHKVVIVRLFRKGYDFSNDSRRYLTEQDFSDLPTFRSPSFLDVELIGGHPYRAADYIFNKLEGSYERI</sequence>
<dbReference type="GO" id="GO:0016301">
    <property type="term" value="F:kinase activity"/>
    <property type="evidence" value="ECO:0007669"/>
    <property type="project" value="UniProtKB-KW"/>
</dbReference>
<dbReference type="EMBL" id="KY250034">
    <property type="protein sequence ID" value="APW79721.1"/>
    <property type="molecule type" value="Genomic_DNA"/>
</dbReference>
<accession>A0A1P8L639</accession>